<dbReference type="EMBL" id="LVLJ01001786">
    <property type="protein sequence ID" value="OAE28025.1"/>
    <property type="molecule type" value="Genomic_DNA"/>
</dbReference>
<comment type="caution">
    <text evidence="3">The sequence shown here is derived from an EMBL/GenBank/DDBJ whole genome shotgun (WGS) entry which is preliminary data.</text>
</comment>
<keyword evidence="4" id="KW-1185">Reference proteome</keyword>
<keyword evidence="2" id="KW-1133">Transmembrane helix</keyword>
<evidence type="ECO:0000256" key="1">
    <source>
        <dbReference type="SAM" id="MobiDB-lite"/>
    </source>
</evidence>
<gene>
    <name evidence="3" type="ORF">AXG93_2351s1020</name>
</gene>
<accession>A0A176W6N0</accession>
<organism evidence="3 4">
    <name type="scientific">Marchantia polymorpha subsp. ruderalis</name>
    <dbReference type="NCBI Taxonomy" id="1480154"/>
    <lineage>
        <taxon>Eukaryota</taxon>
        <taxon>Viridiplantae</taxon>
        <taxon>Streptophyta</taxon>
        <taxon>Embryophyta</taxon>
        <taxon>Marchantiophyta</taxon>
        <taxon>Marchantiopsida</taxon>
        <taxon>Marchantiidae</taxon>
        <taxon>Marchantiales</taxon>
        <taxon>Marchantiaceae</taxon>
        <taxon>Marchantia</taxon>
    </lineage>
</organism>
<evidence type="ECO:0000313" key="4">
    <source>
        <dbReference type="Proteomes" id="UP000077202"/>
    </source>
</evidence>
<keyword evidence="2" id="KW-0472">Membrane</keyword>
<dbReference type="Proteomes" id="UP000077202">
    <property type="component" value="Unassembled WGS sequence"/>
</dbReference>
<sequence>MCANATATLTYSKVSITSVRPSNRPSVRPSVSSWTSCDDRTRNTFCRRSIDASRAAAAAASGGQISVLSGFGLDRSSIHGSSDLDRGREGSARRRTGAVKAAVLLEGMMMDMVPRPTRKWGIAVLVLLCVSAILFITPWVASTVFFAPYDNWNEAGRFTRPEKQGNVTWLCTPSGPCVGCSQSEKQDPNFKCKPTGYHVPQKCVEDMDEVKNAKKLAVGSPQRKEKDAAAAAKTDEDSYEDGGRRRAQGLSEEGKQMYVLYKSCLPTEVREKLSVLGFEGVVLGLLAISAPFVYFRKKKGAAPAPNMQRVPSSARF</sequence>
<name>A0A176W6N0_MARPO</name>
<feature type="transmembrane region" description="Helical" evidence="2">
    <location>
        <begin position="275"/>
        <end position="295"/>
    </location>
</feature>
<feature type="compositionally biased region" description="Basic and acidic residues" evidence="1">
    <location>
        <begin position="222"/>
        <end position="244"/>
    </location>
</feature>
<evidence type="ECO:0000256" key="2">
    <source>
        <dbReference type="SAM" id="Phobius"/>
    </source>
</evidence>
<reference evidence="3" key="1">
    <citation type="submission" date="2016-03" db="EMBL/GenBank/DDBJ databases">
        <title>Mechanisms controlling the formation of the plant cell surface in tip-growing cells are functionally conserved among land plants.</title>
        <authorList>
            <person name="Honkanen S."/>
            <person name="Jones V.A."/>
            <person name="Morieri G."/>
            <person name="Champion C."/>
            <person name="Hetherington A.J."/>
            <person name="Kelly S."/>
            <person name="Saint-Marcoux D."/>
            <person name="Proust H."/>
            <person name="Prescott H."/>
            <person name="Dolan L."/>
        </authorList>
    </citation>
    <scope>NUCLEOTIDE SEQUENCE [LARGE SCALE GENOMIC DNA]</scope>
    <source>
        <tissue evidence="3">Whole gametophyte</tissue>
    </source>
</reference>
<protein>
    <submittedName>
        <fullName evidence="3">Uncharacterized protein</fullName>
    </submittedName>
</protein>
<dbReference type="AlphaFoldDB" id="A0A176W6N0"/>
<keyword evidence="2" id="KW-0812">Transmembrane</keyword>
<dbReference type="PANTHER" id="PTHR36336">
    <property type="entry name" value="OS09G0560400 PROTEIN"/>
    <property type="match status" value="1"/>
</dbReference>
<feature type="transmembrane region" description="Helical" evidence="2">
    <location>
        <begin position="120"/>
        <end position="141"/>
    </location>
</feature>
<evidence type="ECO:0000313" key="3">
    <source>
        <dbReference type="EMBL" id="OAE28025.1"/>
    </source>
</evidence>
<feature type="region of interest" description="Disordered" evidence="1">
    <location>
        <begin position="217"/>
        <end position="248"/>
    </location>
</feature>
<dbReference type="PANTHER" id="PTHR36336:SF1">
    <property type="entry name" value="OS09G0560400 PROTEIN"/>
    <property type="match status" value="1"/>
</dbReference>
<proteinExistence type="predicted"/>